<comment type="caution">
    <text evidence="13">The sequence shown here is derived from an EMBL/GenBank/DDBJ whole genome shotgun (WGS) entry which is preliminary data.</text>
</comment>
<comment type="similarity">
    <text evidence="11">Belongs to the TonB-dependent receptor family.</text>
</comment>
<keyword evidence="4" id="KW-0410">Iron transport</keyword>
<keyword evidence="7" id="KW-0406">Ion transport</keyword>
<evidence type="ECO:0000256" key="11">
    <source>
        <dbReference type="PROSITE-ProRule" id="PRU01360"/>
    </source>
</evidence>
<evidence type="ECO:0000259" key="12">
    <source>
        <dbReference type="Pfam" id="PF00593"/>
    </source>
</evidence>
<evidence type="ECO:0000313" key="13">
    <source>
        <dbReference type="EMBL" id="MFC4595865.1"/>
    </source>
</evidence>
<keyword evidence="3 11" id="KW-1134">Transmembrane beta strand</keyword>
<keyword evidence="6" id="KW-0408">Iron</keyword>
<evidence type="ECO:0000256" key="1">
    <source>
        <dbReference type="ARBA" id="ARBA00004571"/>
    </source>
</evidence>
<evidence type="ECO:0000256" key="6">
    <source>
        <dbReference type="ARBA" id="ARBA00023004"/>
    </source>
</evidence>
<dbReference type="InterPro" id="IPR039426">
    <property type="entry name" value="TonB-dep_rcpt-like"/>
</dbReference>
<feature type="domain" description="TonB-dependent receptor-like beta-barrel" evidence="12">
    <location>
        <begin position="2"/>
        <end position="176"/>
    </location>
</feature>
<dbReference type="Pfam" id="PF00593">
    <property type="entry name" value="TonB_dep_Rec_b-barrel"/>
    <property type="match status" value="1"/>
</dbReference>
<dbReference type="PANTHER" id="PTHR32552">
    <property type="entry name" value="FERRICHROME IRON RECEPTOR-RELATED"/>
    <property type="match status" value="1"/>
</dbReference>
<comment type="subcellular location">
    <subcellularLocation>
        <location evidence="1 11">Cell outer membrane</location>
        <topology evidence="1 11">Multi-pass membrane protein</topology>
    </subcellularLocation>
</comment>
<protein>
    <submittedName>
        <fullName evidence="13">TonB-dependent receptor domain-containing protein</fullName>
    </submittedName>
</protein>
<accession>A0ABV9F4X7</accession>
<keyword evidence="13" id="KW-0675">Receptor</keyword>
<evidence type="ECO:0000256" key="8">
    <source>
        <dbReference type="ARBA" id="ARBA00023077"/>
    </source>
</evidence>
<evidence type="ECO:0000256" key="7">
    <source>
        <dbReference type="ARBA" id="ARBA00023065"/>
    </source>
</evidence>
<keyword evidence="14" id="KW-1185">Reference proteome</keyword>
<dbReference type="InterPro" id="IPR000531">
    <property type="entry name" value="Beta-barrel_TonB"/>
</dbReference>
<dbReference type="Gene3D" id="2.40.170.20">
    <property type="entry name" value="TonB-dependent receptor, beta-barrel domain"/>
    <property type="match status" value="1"/>
</dbReference>
<keyword evidence="5 11" id="KW-0812">Transmembrane</keyword>
<keyword evidence="9 11" id="KW-0472">Membrane</keyword>
<gene>
    <name evidence="13" type="ORF">ACFO3E_17015</name>
</gene>
<name>A0ABV9F4X7_9SPHN</name>
<evidence type="ECO:0000256" key="5">
    <source>
        <dbReference type="ARBA" id="ARBA00022692"/>
    </source>
</evidence>
<sequence length="213" mass="23425">MEAGLKTQFWDRRARVNLALYRSRYSDMQIDFVASTGGNRTTAETANAPGHSTIKGVEIDAALNPVRGLTLSAAYAYTHMHLPPAPNPFNNNQVQTVYIISTPSHAGSGAIDYEVPLTSVTLRAHLDAAVSGGYRSSASEPTLTDKMFVVNGRLALSEIDLGREAGLEVALWARNLLNEQHVFYRSRGSYRFIGTYGIFNEPRTWGVDATIRF</sequence>
<evidence type="ECO:0000313" key="14">
    <source>
        <dbReference type="Proteomes" id="UP001595957"/>
    </source>
</evidence>
<evidence type="ECO:0000256" key="10">
    <source>
        <dbReference type="ARBA" id="ARBA00023237"/>
    </source>
</evidence>
<dbReference type="Proteomes" id="UP001595957">
    <property type="component" value="Unassembled WGS sequence"/>
</dbReference>
<keyword evidence="2 11" id="KW-0813">Transport</keyword>
<evidence type="ECO:0000256" key="2">
    <source>
        <dbReference type="ARBA" id="ARBA00022448"/>
    </source>
</evidence>
<proteinExistence type="inferred from homology"/>
<organism evidence="13 14">
    <name type="scientific">Sphingobium tyrosinilyticum</name>
    <dbReference type="NCBI Taxonomy" id="2715436"/>
    <lineage>
        <taxon>Bacteria</taxon>
        <taxon>Pseudomonadati</taxon>
        <taxon>Pseudomonadota</taxon>
        <taxon>Alphaproteobacteria</taxon>
        <taxon>Sphingomonadales</taxon>
        <taxon>Sphingomonadaceae</taxon>
        <taxon>Sphingobium</taxon>
    </lineage>
</organism>
<dbReference type="RefSeq" id="WP_380806599.1">
    <property type="nucleotide sequence ID" value="NZ_JBHSFZ010000058.1"/>
</dbReference>
<dbReference type="PANTHER" id="PTHR32552:SF81">
    <property type="entry name" value="TONB-DEPENDENT OUTER MEMBRANE RECEPTOR"/>
    <property type="match status" value="1"/>
</dbReference>
<dbReference type="SUPFAM" id="SSF56935">
    <property type="entry name" value="Porins"/>
    <property type="match status" value="1"/>
</dbReference>
<reference evidence="14" key="1">
    <citation type="journal article" date="2019" name="Int. J. Syst. Evol. Microbiol.">
        <title>The Global Catalogue of Microorganisms (GCM) 10K type strain sequencing project: providing services to taxonomists for standard genome sequencing and annotation.</title>
        <authorList>
            <consortium name="The Broad Institute Genomics Platform"/>
            <consortium name="The Broad Institute Genome Sequencing Center for Infectious Disease"/>
            <person name="Wu L."/>
            <person name="Ma J."/>
        </authorList>
    </citation>
    <scope>NUCLEOTIDE SEQUENCE [LARGE SCALE GENOMIC DNA]</scope>
    <source>
        <strain evidence="14">NBRC 103632</strain>
    </source>
</reference>
<evidence type="ECO:0000256" key="4">
    <source>
        <dbReference type="ARBA" id="ARBA00022496"/>
    </source>
</evidence>
<dbReference type="EMBL" id="JBHSFZ010000058">
    <property type="protein sequence ID" value="MFC4595865.1"/>
    <property type="molecule type" value="Genomic_DNA"/>
</dbReference>
<dbReference type="InterPro" id="IPR036942">
    <property type="entry name" value="Beta-barrel_TonB_sf"/>
</dbReference>
<evidence type="ECO:0000256" key="3">
    <source>
        <dbReference type="ARBA" id="ARBA00022452"/>
    </source>
</evidence>
<dbReference type="PROSITE" id="PS52016">
    <property type="entry name" value="TONB_DEPENDENT_REC_3"/>
    <property type="match status" value="1"/>
</dbReference>
<evidence type="ECO:0000256" key="9">
    <source>
        <dbReference type="ARBA" id="ARBA00023136"/>
    </source>
</evidence>
<keyword evidence="8" id="KW-0798">TonB box</keyword>
<keyword evidence="10 11" id="KW-0998">Cell outer membrane</keyword>